<accession>A0A1X0QQX5</accession>
<dbReference type="AlphaFoldDB" id="A0A1X0QQX5"/>
<dbReference type="OrthoDB" id="2265273at2759"/>
<dbReference type="EMBL" id="KV922069">
    <property type="protein sequence ID" value="ORE02148.1"/>
    <property type="molecule type" value="Genomic_DNA"/>
</dbReference>
<name>A0A1X0QQX5_RHIZD</name>
<protein>
    <submittedName>
        <fullName evidence="1">Uncharacterized protein</fullName>
    </submittedName>
</protein>
<organism evidence="1">
    <name type="scientific">Rhizopus microsporus var. microsporus</name>
    <dbReference type="NCBI Taxonomy" id="86635"/>
    <lineage>
        <taxon>Eukaryota</taxon>
        <taxon>Fungi</taxon>
        <taxon>Fungi incertae sedis</taxon>
        <taxon>Mucoromycota</taxon>
        <taxon>Mucoromycotina</taxon>
        <taxon>Mucoromycetes</taxon>
        <taxon>Mucorales</taxon>
        <taxon>Mucorineae</taxon>
        <taxon>Rhizopodaceae</taxon>
        <taxon>Rhizopus</taxon>
    </lineage>
</organism>
<dbReference type="Proteomes" id="UP000242414">
    <property type="component" value="Unassembled WGS sequence"/>
</dbReference>
<dbReference type="Pfam" id="PF15011">
    <property type="entry name" value="CA109-like"/>
    <property type="match status" value="1"/>
</dbReference>
<evidence type="ECO:0000313" key="1">
    <source>
        <dbReference type="EMBL" id="ORE02148.1"/>
    </source>
</evidence>
<gene>
    <name evidence="1" type="ORF">BCV72DRAFT_57478</name>
</gene>
<reference evidence="1" key="1">
    <citation type="journal article" date="2016" name="Proc. Natl. Acad. Sci. U.S.A.">
        <title>Lipid metabolic changes in an early divergent fungus govern the establishment of a mutualistic symbiosis with endobacteria.</title>
        <authorList>
            <person name="Lastovetsky O.A."/>
            <person name="Gaspar M.L."/>
            <person name="Mondo S.J."/>
            <person name="LaButti K.M."/>
            <person name="Sandor L."/>
            <person name="Grigoriev I.V."/>
            <person name="Henry S.A."/>
            <person name="Pawlowska T.E."/>
        </authorList>
    </citation>
    <scope>NUCLEOTIDE SEQUENCE [LARGE SCALE GENOMIC DNA]</scope>
    <source>
        <strain evidence="1">ATCC 52814</strain>
    </source>
</reference>
<sequence length="212" mass="24921">MQQLIQQRNTTWQLLNRAKTLYNTWADIQSRSLSTLQSICNIVAQRKCTLELPKTVERYNIDQSKLLFKQTNSISSLIEKQRVLLGLFEDVCSRWSELRRDVDKFVTKVLQQQQHTTTPLPLSTESMLQVAAVNVSDLYEMVLLLDYSYHQEYIYKTSLFGQLQSSLSEPTDAYHLLELWQEESHVDKKTLEDMFERMKMFTTIKKVLESVN</sequence>
<proteinExistence type="predicted"/>
<dbReference type="VEuPathDB" id="FungiDB:BCV72DRAFT_57478"/>
<dbReference type="InterPro" id="IPR029159">
    <property type="entry name" value="CA109-like"/>
</dbReference>